<dbReference type="SUPFAM" id="SSF49777">
    <property type="entry name" value="PEBP-like"/>
    <property type="match status" value="1"/>
</dbReference>
<dbReference type="InterPro" id="IPR036610">
    <property type="entry name" value="PEBP-like_sf"/>
</dbReference>
<dbReference type="PANTHER" id="PTHR30289:SF1">
    <property type="entry name" value="PEBP (PHOSPHATIDYLETHANOLAMINE-BINDING PROTEIN) FAMILY PROTEIN"/>
    <property type="match status" value="1"/>
</dbReference>
<reference evidence="3" key="1">
    <citation type="submission" date="2017-06" db="EMBL/GenBank/DDBJ databases">
        <authorList>
            <person name="Cremers G."/>
        </authorList>
    </citation>
    <scope>NUCLEOTIDE SEQUENCE [LARGE SCALE GENOMIC DNA]</scope>
</reference>
<evidence type="ECO:0000313" key="2">
    <source>
        <dbReference type="EMBL" id="SNQ62281.1"/>
    </source>
</evidence>
<organism evidence="2 3">
    <name type="scientific">Candidatus Methanoperedens nitratireducens</name>
    <dbReference type="NCBI Taxonomy" id="1392998"/>
    <lineage>
        <taxon>Archaea</taxon>
        <taxon>Methanobacteriati</taxon>
        <taxon>Methanobacteriota</taxon>
        <taxon>Stenosarchaea group</taxon>
        <taxon>Methanomicrobia</taxon>
        <taxon>Methanosarcinales</taxon>
        <taxon>ANME-2 cluster</taxon>
        <taxon>Candidatus Methanoperedentaceae</taxon>
        <taxon>Candidatus Methanoperedens</taxon>
    </lineage>
</organism>
<dbReference type="Pfam" id="PF01161">
    <property type="entry name" value="PBP"/>
    <property type="match status" value="1"/>
</dbReference>
<dbReference type="RefSeq" id="WP_096206869.1">
    <property type="nucleotide sequence ID" value="NZ_FZMP01000214.1"/>
</dbReference>
<dbReference type="NCBIfam" id="TIGR00481">
    <property type="entry name" value="YbhB/YbcL family Raf kinase inhibitor-like protein"/>
    <property type="match status" value="1"/>
</dbReference>
<dbReference type="Proteomes" id="UP000218615">
    <property type="component" value="Unassembled WGS sequence"/>
</dbReference>
<dbReference type="CDD" id="cd00865">
    <property type="entry name" value="PEBP_bact_arch"/>
    <property type="match status" value="1"/>
</dbReference>
<dbReference type="EMBL" id="FZMP01000214">
    <property type="protein sequence ID" value="SNQ62281.1"/>
    <property type="molecule type" value="Genomic_DNA"/>
</dbReference>
<evidence type="ECO:0000313" key="3">
    <source>
        <dbReference type="Proteomes" id="UP000218615"/>
    </source>
</evidence>
<dbReference type="PANTHER" id="PTHR30289">
    <property type="entry name" value="UNCHARACTERIZED PROTEIN YBCL-RELATED"/>
    <property type="match status" value="1"/>
</dbReference>
<accession>A0A284VSM2</accession>
<dbReference type="InterPro" id="IPR005247">
    <property type="entry name" value="YbhB_YbcL/LppC-like"/>
</dbReference>
<dbReference type="Gene3D" id="3.90.280.10">
    <property type="entry name" value="PEBP-like"/>
    <property type="match status" value="1"/>
</dbReference>
<dbReference type="STRING" id="1392998.ANME2D_00268"/>
<feature type="region of interest" description="Disordered" evidence="1">
    <location>
        <begin position="77"/>
        <end position="104"/>
    </location>
</feature>
<dbReference type="AlphaFoldDB" id="A0A284VSM2"/>
<proteinExistence type="predicted"/>
<dbReference type="InterPro" id="IPR008914">
    <property type="entry name" value="PEBP"/>
</dbReference>
<feature type="compositionally biased region" description="Polar residues" evidence="1">
    <location>
        <begin position="82"/>
        <end position="96"/>
    </location>
</feature>
<protein>
    <recommendedName>
        <fullName evidence="4">YbhB/YbcL family Raf kinase inhibitor-like protein</fullName>
    </recommendedName>
</protein>
<name>A0A284VSM2_9EURY</name>
<evidence type="ECO:0008006" key="4">
    <source>
        <dbReference type="Google" id="ProtNLM"/>
    </source>
</evidence>
<evidence type="ECO:0000256" key="1">
    <source>
        <dbReference type="SAM" id="MobiDB-lite"/>
    </source>
</evidence>
<sequence length="157" mass="16794">MQNISNILISSEAFKDGGTIPAVYTCDGRNISPALTWSGIPAGTKSITLIMDDPDARSGTFVHWVLFNIPPDARGLPEAVPDNQTLKDGSRQGNTSYGEVGYGGPCPPPGKPHRYYFKVYALDTKLDLPAGATRADVEKAMNGHILAKGGLMGRYGR</sequence>
<gene>
    <name evidence="2" type="ORF">MNV_660019</name>
</gene>
<keyword evidence="3" id="KW-1185">Reference proteome</keyword>